<name>A0A4Z2IE49_9TELE</name>
<dbReference type="EMBL" id="SRLO01000097">
    <property type="protein sequence ID" value="TNN76031.1"/>
    <property type="molecule type" value="Genomic_DNA"/>
</dbReference>
<sequence length="300" mass="32512">MSQEPNKDFNRCSSNRALEIRDMVHDLREGAATLAEKFLHFIRRFWNQIFTYGVGRIILRAAQENTAQYTCTERQERSDKVMCLDSGPGSDRLHAHSPRVSSVVHTPPVSGVPDGPKGCVVIGREALMCFSIQIRLGPFWSGRSYFVLPISEVIKYFAPARPQGGFIVLPSFSPRHVPLPPPLPPFLPPSIPLSTPPSAAAAPVHAAVGASVQLVSSPADNNDTLAFCVCKLVVGYGVDPALRINVFDELTLGDGFDGVTQVQGFHSESRAFHFQDIFSSPRTAAETAALLHGAATPAPV</sequence>
<keyword evidence="1" id="KW-0418">Kinase</keyword>
<keyword evidence="1" id="KW-0808">Transferase</keyword>
<evidence type="ECO:0000313" key="2">
    <source>
        <dbReference type="Proteomes" id="UP000314294"/>
    </source>
</evidence>
<reference evidence="1 2" key="1">
    <citation type="submission" date="2019-03" db="EMBL/GenBank/DDBJ databases">
        <title>First draft genome of Liparis tanakae, snailfish: a comprehensive survey of snailfish specific genes.</title>
        <authorList>
            <person name="Kim W."/>
            <person name="Song I."/>
            <person name="Jeong J.-H."/>
            <person name="Kim D."/>
            <person name="Kim S."/>
            <person name="Ryu S."/>
            <person name="Song J.Y."/>
            <person name="Lee S.K."/>
        </authorList>
    </citation>
    <scope>NUCLEOTIDE SEQUENCE [LARGE SCALE GENOMIC DNA]</scope>
    <source>
        <tissue evidence="1">Muscle</tissue>
    </source>
</reference>
<organism evidence="1 2">
    <name type="scientific">Liparis tanakae</name>
    <name type="common">Tanaka's snailfish</name>
    <dbReference type="NCBI Taxonomy" id="230148"/>
    <lineage>
        <taxon>Eukaryota</taxon>
        <taxon>Metazoa</taxon>
        <taxon>Chordata</taxon>
        <taxon>Craniata</taxon>
        <taxon>Vertebrata</taxon>
        <taxon>Euteleostomi</taxon>
        <taxon>Actinopterygii</taxon>
        <taxon>Neopterygii</taxon>
        <taxon>Teleostei</taxon>
        <taxon>Neoteleostei</taxon>
        <taxon>Acanthomorphata</taxon>
        <taxon>Eupercaria</taxon>
        <taxon>Perciformes</taxon>
        <taxon>Cottioidei</taxon>
        <taxon>Cottales</taxon>
        <taxon>Liparidae</taxon>
        <taxon>Liparis</taxon>
    </lineage>
</organism>
<accession>A0A4Z2IE49</accession>
<dbReference type="AlphaFoldDB" id="A0A4Z2IE49"/>
<evidence type="ECO:0000313" key="1">
    <source>
        <dbReference type="EMBL" id="TNN76031.1"/>
    </source>
</evidence>
<protein>
    <submittedName>
        <fullName evidence="1">Protein kinase C-binding protein NELL2</fullName>
    </submittedName>
</protein>
<proteinExistence type="predicted"/>
<dbReference type="OrthoDB" id="8949702at2759"/>
<keyword evidence="2" id="KW-1185">Reference proteome</keyword>
<comment type="caution">
    <text evidence="1">The sequence shown here is derived from an EMBL/GenBank/DDBJ whole genome shotgun (WGS) entry which is preliminary data.</text>
</comment>
<dbReference type="Proteomes" id="UP000314294">
    <property type="component" value="Unassembled WGS sequence"/>
</dbReference>
<dbReference type="GO" id="GO:0016301">
    <property type="term" value="F:kinase activity"/>
    <property type="evidence" value="ECO:0007669"/>
    <property type="project" value="UniProtKB-KW"/>
</dbReference>
<gene>
    <name evidence="1" type="primary">nell2_1</name>
    <name evidence="1" type="ORF">EYF80_013794</name>
</gene>